<evidence type="ECO:0000256" key="1">
    <source>
        <dbReference type="SAM" id="SignalP"/>
    </source>
</evidence>
<feature type="chain" id="PRO_5037436507" description="Lipoprotein" evidence="1">
    <location>
        <begin position="24"/>
        <end position="157"/>
    </location>
</feature>
<proteinExistence type="predicted"/>
<sequence length="157" mass="17444">MKKVSIAAAFLTLVLALSGCLNDDGVNFYNEPIPITEITDLPDTLEPGETYTIDFTYKIPTDCHSYIGYQGFIDKEKSNDSVRVVTFAALAQVQTSKDSCRTLNSEKSSTIDDFKISDASPIPSKYTVQFWTGVDADGESEYIIYDIPVKKEEDETN</sequence>
<dbReference type="AlphaFoldDB" id="A0A926Q061"/>
<feature type="signal peptide" evidence="1">
    <location>
        <begin position="1"/>
        <end position="23"/>
    </location>
</feature>
<organism evidence="2 3">
    <name type="scientific">Sinomicrobium weinanense</name>
    <dbReference type="NCBI Taxonomy" id="2842200"/>
    <lineage>
        <taxon>Bacteria</taxon>
        <taxon>Pseudomonadati</taxon>
        <taxon>Bacteroidota</taxon>
        <taxon>Flavobacteriia</taxon>
        <taxon>Flavobacteriales</taxon>
        <taxon>Flavobacteriaceae</taxon>
        <taxon>Sinomicrobium</taxon>
    </lineage>
</organism>
<dbReference type="EMBL" id="JACVDC010000002">
    <property type="protein sequence ID" value="MBC9794573.1"/>
    <property type="molecule type" value="Genomic_DNA"/>
</dbReference>
<dbReference type="Proteomes" id="UP000653730">
    <property type="component" value="Unassembled WGS sequence"/>
</dbReference>
<gene>
    <name evidence="2" type="ORF">IBL28_01230</name>
</gene>
<reference evidence="2 3" key="1">
    <citation type="submission" date="2020-09" db="EMBL/GenBank/DDBJ databases">
        <title>Sinomicrobium weinanense sp. nov., a halophilic bacteria isolated from saline-alkali soil.</title>
        <authorList>
            <person name="Wu P."/>
            <person name="Ren H."/>
            <person name="Mei Y."/>
            <person name="Liang Y."/>
            <person name="Chen Z."/>
        </authorList>
    </citation>
    <scope>NUCLEOTIDE SEQUENCE [LARGE SCALE GENOMIC DNA]</scope>
    <source>
        <strain evidence="2 3">FJxs</strain>
    </source>
</reference>
<protein>
    <recommendedName>
        <fullName evidence="4">Lipoprotein</fullName>
    </recommendedName>
</protein>
<keyword evidence="1" id="KW-0732">Signal</keyword>
<keyword evidence="3" id="KW-1185">Reference proteome</keyword>
<accession>A0A926Q061</accession>
<name>A0A926Q061_9FLAO</name>
<evidence type="ECO:0000313" key="3">
    <source>
        <dbReference type="Proteomes" id="UP000653730"/>
    </source>
</evidence>
<dbReference type="RefSeq" id="WP_187963733.1">
    <property type="nucleotide sequence ID" value="NZ_JACVDC010000002.1"/>
</dbReference>
<comment type="caution">
    <text evidence="2">The sequence shown here is derived from an EMBL/GenBank/DDBJ whole genome shotgun (WGS) entry which is preliminary data.</text>
</comment>
<evidence type="ECO:0008006" key="4">
    <source>
        <dbReference type="Google" id="ProtNLM"/>
    </source>
</evidence>
<dbReference type="PROSITE" id="PS51257">
    <property type="entry name" value="PROKAR_LIPOPROTEIN"/>
    <property type="match status" value="1"/>
</dbReference>
<evidence type="ECO:0000313" key="2">
    <source>
        <dbReference type="EMBL" id="MBC9794573.1"/>
    </source>
</evidence>